<sequence>MKDIVLKIPEVLTNPVSINIFESCDWYSISQAAPKSKNDSSLNQKTPSTPNRKIGRKLDASDSPLSGGNGSPGWLRSPTMDQKYSSPQRAQHSKGETANSYSPTPSPSRNRSKVQQNYQSQQTTNPRRTPKTNKTVAKMTPEILDALDKLAKAEKLGARDPMTASIVLWNLSKVLWNNQQTQATCRALTATNKYLRAVQESKDKKSSEKEPAKPKLNPRQVLKTRLQSGLSLARISVLSVVNAHTIEQKLLKADEVAKQVPRKFKKEEDLEEAISAMKEVTSHLRSLKIDYFRFVYDDENSTTTLSCFDTFCALCLITSEFAKVRNRPRDSTFMLDDLLKACVDNEHLPFSSDMLTITLKKGSQSGCSDGSFYLLARLLSDNIYNEDLVRAQGLCKILKEVSKPLPDFQKKIANFIVQLLDAIVGFDTSWLTEEGPSLWRSILAAYLKGNSASSLDNFNKEWGLISEIIFEILKPYDLWDPRNQALV</sequence>
<reference evidence="2" key="1">
    <citation type="submission" date="2022-07" db="EMBL/GenBank/DDBJ databases">
        <title>Phylogenomic reconstructions and comparative analyses of Kickxellomycotina fungi.</title>
        <authorList>
            <person name="Reynolds N.K."/>
            <person name="Stajich J.E."/>
            <person name="Barry K."/>
            <person name="Grigoriev I.V."/>
            <person name="Crous P."/>
            <person name="Smith M.E."/>
        </authorList>
    </citation>
    <scope>NUCLEOTIDE SEQUENCE</scope>
    <source>
        <strain evidence="2">NBRC 100468</strain>
    </source>
</reference>
<feature type="region of interest" description="Disordered" evidence="1">
    <location>
        <begin position="33"/>
        <end position="138"/>
    </location>
</feature>
<organism evidence="2 3">
    <name type="scientific">Mycoemilia scoparia</name>
    <dbReference type="NCBI Taxonomy" id="417184"/>
    <lineage>
        <taxon>Eukaryota</taxon>
        <taxon>Fungi</taxon>
        <taxon>Fungi incertae sedis</taxon>
        <taxon>Zoopagomycota</taxon>
        <taxon>Kickxellomycotina</taxon>
        <taxon>Kickxellomycetes</taxon>
        <taxon>Kickxellales</taxon>
        <taxon>Kickxellaceae</taxon>
        <taxon>Mycoemilia</taxon>
    </lineage>
</organism>
<keyword evidence="3" id="KW-1185">Reference proteome</keyword>
<accession>A0A9W8DUS8</accession>
<proteinExistence type="predicted"/>
<feature type="compositionally biased region" description="Basic and acidic residues" evidence="1">
    <location>
        <begin position="199"/>
        <end position="213"/>
    </location>
</feature>
<feature type="compositionally biased region" description="Polar residues" evidence="1">
    <location>
        <begin position="79"/>
        <end position="135"/>
    </location>
</feature>
<name>A0A9W8DUS8_9FUNG</name>
<evidence type="ECO:0000313" key="2">
    <source>
        <dbReference type="EMBL" id="KAJ1919177.1"/>
    </source>
</evidence>
<protein>
    <submittedName>
        <fullName evidence="2">Uncharacterized protein</fullName>
    </submittedName>
</protein>
<gene>
    <name evidence="2" type="ORF">H4219_002124</name>
</gene>
<dbReference type="EMBL" id="JANBPU010000031">
    <property type="protein sequence ID" value="KAJ1919177.1"/>
    <property type="molecule type" value="Genomic_DNA"/>
</dbReference>
<feature type="region of interest" description="Disordered" evidence="1">
    <location>
        <begin position="199"/>
        <end position="220"/>
    </location>
</feature>
<comment type="caution">
    <text evidence="2">The sequence shown here is derived from an EMBL/GenBank/DDBJ whole genome shotgun (WGS) entry which is preliminary data.</text>
</comment>
<dbReference type="Proteomes" id="UP001150538">
    <property type="component" value="Unassembled WGS sequence"/>
</dbReference>
<feature type="compositionally biased region" description="Polar residues" evidence="1">
    <location>
        <begin position="33"/>
        <end position="51"/>
    </location>
</feature>
<evidence type="ECO:0000256" key="1">
    <source>
        <dbReference type="SAM" id="MobiDB-lite"/>
    </source>
</evidence>
<dbReference type="OrthoDB" id="5533806at2759"/>
<dbReference type="AlphaFoldDB" id="A0A9W8DUS8"/>
<evidence type="ECO:0000313" key="3">
    <source>
        <dbReference type="Proteomes" id="UP001150538"/>
    </source>
</evidence>